<name>A0A381U1X0_9ZZZZ</name>
<feature type="transmembrane region" description="Helical" evidence="1">
    <location>
        <begin position="34"/>
        <end position="54"/>
    </location>
</feature>
<accession>A0A381U1X0</accession>
<dbReference type="AlphaFoldDB" id="A0A381U1X0"/>
<sequence>VGGGKVGRNDSCPCGSGKKYKQCCERKEHAVSPVVWVVIVGVGLAALAALLMSFNVSTPVIGDANCPPGQIWSIEHGHCH</sequence>
<evidence type="ECO:0000256" key="1">
    <source>
        <dbReference type="SAM" id="Phobius"/>
    </source>
</evidence>
<gene>
    <name evidence="2" type="ORF">METZ01_LOCUS73297</name>
</gene>
<dbReference type="EMBL" id="UINC01005303">
    <property type="protein sequence ID" value="SVA20443.1"/>
    <property type="molecule type" value="Genomic_DNA"/>
</dbReference>
<keyword evidence="1" id="KW-0812">Transmembrane</keyword>
<evidence type="ECO:0000313" key="2">
    <source>
        <dbReference type="EMBL" id="SVA20443.1"/>
    </source>
</evidence>
<dbReference type="Pfam" id="PF02810">
    <property type="entry name" value="SEC-C"/>
    <property type="match status" value="1"/>
</dbReference>
<reference evidence="2" key="1">
    <citation type="submission" date="2018-05" db="EMBL/GenBank/DDBJ databases">
        <authorList>
            <person name="Lanie J.A."/>
            <person name="Ng W.-L."/>
            <person name="Kazmierczak K.M."/>
            <person name="Andrzejewski T.M."/>
            <person name="Davidsen T.M."/>
            <person name="Wayne K.J."/>
            <person name="Tettelin H."/>
            <person name="Glass J.I."/>
            <person name="Rusch D."/>
            <person name="Podicherti R."/>
            <person name="Tsui H.-C.T."/>
            <person name="Winkler M.E."/>
        </authorList>
    </citation>
    <scope>NUCLEOTIDE SEQUENCE</scope>
</reference>
<protein>
    <submittedName>
        <fullName evidence="2">Uncharacterized protein</fullName>
    </submittedName>
</protein>
<proteinExistence type="predicted"/>
<dbReference type="SUPFAM" id="SSF103642">
    <property type="entry name" value="Sec-C motif"/>
    <property type="match status" value="1"/>
</dbReference>
<feature type="non-terminal residue" evidence="2">
    <location>
        <position position="1"/>
    </location>
</feature>
<keyword evidence="1" id="KW-1133">Transmembrane helix</keyword>
<dbReference type="InterPro" id="IPR004027">
    <property type="entry name" value="SEC_C_motif"/>
</dbReference>
<organism evidence="2">
    <name type="scientific">marine metagenome</name>
    <dbReference type="NCBI Taxonomy" id="408172"/>
    <lineage>
        <taxon>unclassified sequences</taxon>
        <taxon>metagenomes</taxon>
        <taxon>ecological metagenomes</taxon>
    </lineage>
</organism>
<dbReference type="Gene3D" id="3.10.450.50">
    <property type="match status" value="1"/>
</dbReference>
<keyword evidence="1" id="KW-0472">Membrane</keyword>